<protein>
    <submittedName>
        <fullName evidence="1">Uncharacterized protein</fullName>
    </submittedName>
</protein>
<dbReference type="EMBL" id="BMAO01000532">
    <property type="protein sequence ID" value="GFQ67494.1"/>
    <property type="molecule type" value="Genomic_DNA"/>
</dbReference>
<sequence length="41" mass="4427">MQDGATPKVGCPVKALLSTNFGGNRVISRHFPDAWPCRSPD</sequence>
<proteinExistence type="predicted"/>
<feature type="non-terminal residue" evidence="1">
    <location>
        <position position="41"/>
    </location>
</feature>
<comment type="caution">
    <text evidence="1">The sequence shown here is derived from an EMBL/GenBank/DDBJ whole genome shotgun (WGS) entry which is preliminary data.</text>
</comment>
<dbReference type="Proteomes" id="UP000887116">
    <property type="component" value="Unassembled WGS sequence"/>
</dbReference>
<dbReference type="AlphaFoldDB" id="A0A8X6GI69"/>
<accession>A0A8X6GI69</accession>
<evidence type="ECO:0000313" key="2">
    <source>
        <dbReference type="Proteomes" id="UP000887116"/>
    </source>
</evidence>
<name>A0A8X6GI69_TRICU</name>
<evidence type="ECO:0000313" key="1">
    <source>
        <dbReference type="EMBL" id="GFQ67494.1"/>
    </source>
</evidence>
<keyword evidence="2" id="KW-1185">Reference proteome</keyword>
<gene>
    <name evidence="1" type="ORF">TNCT_30621</name>
</gene>
<reference evidence="1" key="1">
    <citation type="submission" date="2020-07" db="EMBL/GenBank/DDBJ databases">
        <title>Multicomponent nature underlies the extraordinary mechanical properties of spider dragline silk.</title>
        <authorList>
            <person name="Kono N."/>
            <person name="Nakamura H."/>
            <person name="Mori M."/>
            <person name="Yoshida Y."/>
            <person name="Ohtoshi R."/>
            <person name="Malay A.D."/>
            <person name="Moran D.A.P."/>
            <person name="Tomita M."/>
            <person name="Numata K."/>
            <person name="Arakawa K."/>
        </authorList>
    </citation>
    <scope>NUCLEOTIDE SEQUENCE</scope>
</reference>
<organism evidence="1 2">
    <name type="scientific">Trichonephila clavata</name>
    <name type="common">Joro spider</name>
    <name type="synonym">Nephila clavata</name>
    <dbReference type="NCBI Taxonomy" id="2740835"/>
    <lineage>
        <taxon>Eukaryota</taxon>
        <taxon>Metazoa</taxon>
        <taxon>Ecdysozoa</taxon>
        <taxon>Arthropoda</taxon>
        <taxon>Chelicerata</taxon>
        <taxon>Arachnida</taxon>
        <taxon>Araneae</taxon>
        <taxon>Araneomorphae</taxon>
        <taxon>Entelegynae</taxon>
        <taxon>Araneoidea</taxon>
        <taxon>Nephilidae</taxon>
        <taxon>Trichonephila</taxon>
    </lineage>
</organism>